<protein>
    <submittedName>
        <fullName evidence="1">Uncharacterized protein</fullName>
    </submittedName>
</protein>
<feature type="non-terminal residue" evidence="1">
    <location>
        <position position="1"/>
    </location>
</feature>
<accession>A0AC60QIF6</accession>
<comment type="caution">
    <text evidence="1">The sequence shown here is derived from an EMBL/GenBank/DDBJ whole genome shotgun (WGS) entry which is preliminary data.</text>
</comment>
<evidence type="ECO:0000313" key="1">
    <source>
        <dbReference type="EMBL" id="KAG0434093.1"/>
    </source>
</evidence>
<dbReference type="Proteomes" id="UP000805193">
    <property type="component" value="Unassembled WGS sequence"/>
</dbReference>
<gene>
    <name evidence="1" type="ORF">HPB47_019357</name>
</gene>
<name>A0AC60QIF6_IXOPE</name>
<organism evidence="1 2">
    <name type="scientific">Ixodes persulcatus</name>
    <name type="common">Taiga tick</name>
    <dbReference type="NCBI Taxonomy" id="34615"/>
    <lineage>
        <taxon>Eukaryota</taxon>
        <taxon>Metazoa</taxon>
        <taxon>Ecdysozoa</taxon>
        <taxon>Arthropoda</taxon>
        <taxon>Chelicerata</taxon>
        <taxon>Arachnida</taxon>
        <taxon>Acari</taxon>
        <taxon>Parasitiformes</taxon>
        <taxon>Ixodida</taxon>
        <taxon>Ixodoidea</taxon>
        <taxon>Ixodidae</taxon>
        <taxon>Ixodinae</taxon>
        <taxon>Ixodes</taxon>
    </lineage>
</organism>
<sequence>LTRLTAGIPPFSPTLLTLSQKPSSTPNPYFNVCAVLDFNPNCDLFLIPNPGSNPLPILNPNP</sequence>
<dbReference type="EMBL" id="JABSTQ010008765">
    <property type="protein sequence ID" value="KAG0434093.1"/>
    <property type="molecule type" value="Genomic_DNA"/>
</dbReference>
<evidence type="ECO:0000313" key="2">
    <source>
        <dbReference type="Proteomes" id="UP000805193"/>
    </source>
</evidence>
<reference evidence="1 2" key="1">
    <citation type="journal article" date="2020" name="Cell">
        <title>Large-Scale Comparative Analyses of Tick Genomes Elucidate Their Genetic Diversity and Vector Capacities.</title>
        <authorList>
            <consortium name="Tick Genome and Microbiome Consortium (TIGMIC)"/>
            <person name="Jia N."/>
            <person name="Wang J."/>
            <person name="Shi W."/>
            <person name="Du L."/>
            <person name="Sun Y."/>
            <person name="Zhan W."/>
            <person name="Jiang J.F."/>
            <person name="Wang Q."/>
            <person name="Zhang B."/>
            <person name="Ji P."/>
            <person name="Bell-Sakyi L."/>
            <person name="Cui X.M."/>
            <person name="Yuan T.T."/>
            <person name="Jiang B.G."/>
            <person name="Yang W.F."/>
            <person name="Lam T.T."/>
            <person name="Chang Q.C."/>
            <person name="Ding S.J."/>
            <person name="Wang X.J."/>
            <person name="Zhu J.G."/>
            <person name="Ruan X.D."/>
            <person name="Zhao L."/>
            <person name="Wei J.T."/>
            <person name="Ye R.Z."/>
            <person name="Que T.C."/>
            <person name="Du C.H."/>
            <person name="Zhou Y.H."/>
            <person name="Cheng J.X."/>
            <person name="Dai P.F."/>
            <person name="Guo W.B."/>
            <person name="Han X.H."/>
            <person name="Huang E.J."/>
            <person name="Li L.F."/>
            <person name="Wei W."/>
            <person name="Gao Y.C."/>
            <person name="Liu J.Z."/>
            <person name="Shao H.Z."/>
            <person name="Wang X."/>
            <person name="Wang C.C."/>
            <person name="Yang T.C."/>
            <person name="Huo Q.B."/>
            <person name="Li W."/>
            <person name="Chen H.Y."/>
            <person name="Chen S.E."/>
            <person name="Zhou L.G."/>
            <person name="Ni X.B."/>
            <person name="Tian J.H."/>
            <person name="Sheng Y."/>
            <person name="Liu T."/>
            <person name="Pan Y.S."/>
            <person name="Xia L.Y."/>
            <person name="Li J."/>
            <person name="Zhao F."/>
            <person name="Cao W.C."/>
        </authorList>
    </citation>
    <scope>NUCLEOTIDE SEQUENCE [LARGE SCALE GENOMIC DNA]</scope>
    <source>
        <strain evidence="1">Iper-2018</strain>
    </source>
</reference>
<keyword evidence="2" id="KW-1185">Reference proteome</keyword>
<proteinExistence type="predicted"/>